<comment type="caution">
    <text evidence="1">The sequence shown here is derived from an EMBL/GenBank/DDBJ whole genome shotgun (WGS) entry which is preliminary data.</text>
</comment>
<proteinExistence type="predicted"/>
<protein>
    <submittedName>
        <fullName evidence="1">Uncharacterized protein</fullName>
    </submittedName>
</protein>
<evidence type="ECO:0000313" key="2">
    <source>
        <dbReference type="Proteomes" id="UP000602050"/>
    </source>
</evidence>
<gene>
    <name evidence="1" type="ORF">GCM10010978_15830</name>
</gene>
<name>A0A8J2ZSI5_9BACI</name>
<dbReference type="EMBL" id="BMEV01000024">
    <property type="protein sequence ID" value="GGH75710.1"/>
    <property type="molecule type" value="Genomic_DNA"/>
</dbReference>
<sequence length="52" mass="5964">MKSISAVCMFAFPWYNGINGIFQSEREDASLHGERRKVIWPLLIYMSKAATV</sequence>
<organism evidence="1 2">
    <name type="scientific">Compostibacillus humi</name>
    <dbReference type="NCBI Taxonomy" id="1245525"/>
    <lineage>
        <taxon>Bacteria</taxon>
        <taxon>Bacillati</taxon>
        <taxon>Bacillota</taxon>
        <taxon>Bacilli</taxon>
        <taxon>Bacillales</taxon>
        <taxon>Bacillaceae</taxon>
        <taxon>Compostibacillus</taxon>
    </lineage>
</organism>
<evidence type="ECO:0000313" key="1">
    <source>
        <dbReference type="EMBL" id="GGH75710.1"/>
    </source>
</evidence>
<dbReference type="AlphaFoldDB" id="A0A8J2ZSI5"/>
<keyword evidence="2" id="KW-1185">Reference proteome</keyword>
<dbReference type="Proteomes" id="UP000602050">
    <property type="component" value="Unassembled WGS sequence"/>
</dbReference>
<reference evidence="1" key="1">
    <citation type="journal article" date="2014" name="Int. J. Syst. Evol. Microbiol.">
        <title>Complete genome sequence of Corynebacterium casei LMG S-19264T (=DSM 44701T), isolated from a smear-ripened cheese.</title>
        <authorList>
            <consortium name="US DOE Joint Genome Institute (JGI-PGF)"/>
            <person name="Walter F."/>
            <person name="Albersmeier A."/>
            <person name="Kalinowski J."/>
            <person name="Ruckert C."/>
        </authorList>
    </citation>
    <scope>NUCLEOTIDE SEQUENCE</scope>
    <source>
        <strain evidence="1">CGMCC 1.12360</strain>
    </source>
</reference>
<accession>A0A8J2ZSI5</accession>
<reference evidence="1" key="2">
    <citation type="submission" date="2020-09" db="EMBL/GenBank/DDBJ databases">
        <authorList>
            <person name="Sun Q."/>
            <person name="Zhou Y."/>
        </authorList>
    </citation>
    <scope>NUCLEOTIDE SEQUENCE</scope>
    <source>
        <strain evidence="1">CGMCC 1.12360</strain>
    </source>
</reference>